<dbReference type="PANTHER" id="PTHR30518:SF2">
    <property type="entry name" value="ENDOLYTIC MUREIN TRANSGLYCOSYLASE"/>
    <property type="match status" value="1"/>
</dbReference>
<evidence type="ECO:0000256" key="6">
    <source>
        <dbReference type="ARBA" id="ARBA00023316"/>
    </source>
</evidence>
<keyword evidence="4 7" id="KW-0472">Membrane</keyword>
<reference evidence="8 9" key="1">
    <citation type="journal article" date="2016" name="Nat. Commun.">
        <title>Thousands of microbial genomes shed light on interconnected biogeochemical processes in an aquifer system.</title>
        <authorList>
            <person name="Anantharaman K."/>
            <person name="Brown C.T."/>
            <person name="Hug L.A."/>
            <person name="Sharon I."/>
            <person name="Castelle C.J."/>
            <person name="Probst A.J."/>
            <person name="Thomas B.C."/>
            <person name="Singh A."/>
            <person name="Wilkins M.J."/>
            <person name="Karaoz U."/>
            <person name="Brodie E.L."/>
            <person name="Williams K.H."/>
            <person name="Hubbard S.S."/>
            <person name="Banfield J.F."/>
        </authorList>
    </citation>
    <scope>NUCLEOTIDE SEQUENCE [LARGE SCALE GENOMIC DNA]</scope>
</reference>
<keyword evidence="6 7" id="KW-0961">Cell wall biogenesis/degradation</keyword>
<dbReference type="GO" id="GO:0071555">
    <property type="term" value="P:cell wall organization"/>
    <property type="evidence" value="ECO:0007669"/>
    <property type="project" value="UniProtKB-KW"/>
</dbReference>
<comment type="similarity">
    <text evidence="7">Belongs to the transglycosylase MltG family.</text>
</comment>
<evidence type="ECO:0000256" key="4">
    <source>
        <dbReference type="ARBA" id="ARBA00023136"/>
    </source>
</evidence>
<organism evidence="8 9">
    <name type="scientific">Candidatus Woykebacteria bacterium RBG_13_40_15</name>
    <dbReference type="NCBI Taxonomy" id="1802593"/>
    <lineage>
        <taxon>Bacteria</taxon>
        <taxon>Candidatus Woykeibacteriota</taxon>
    </lineage>
</organism>
<dbReference type="NCBIfam" id="TIGR00247">
    <property type="entry name" value="endolytic transglycosylase MltG"/>
    <property type="match status" value="1"/>
</dbReference>
<dbReference type="GO" id="GO:0009252">
    <property type="term" value="P:peptidoglycan biosynthetic process"/>
    <property type="evidence" value="ECO:0007669"/>
    <property type="project" value="UniProtKB-UniRule"/>
</dbReference>
<keyword evidence="2 7" id="KW-0812">Transmembrane</keyword>
<comment type="catalytic activity">
    <reaction evidence="7">
        <text>a peptidoglycan chain = a peptidoglycan chain with N-acetyl-1,6-anhydromuramyl-[peptide] at the reducing end + a peptidoglycan chain with N-acetylglucosamine at the non-reducing end.</text>
        <dbReference type="EC" id="4.2.2.29"/>
    </reaction>
</comment>
<evidence type="ECO:0000256" key="1">
    <source>
        <dbReference type="ARBA" id="ARBA00022475"/>
    </source>
</evidence>
<sequence length="333" mass="37876">MQSAWIEKPQFGKAFKLLISLFIISVISVGSLTIWVNWSLSAPSSDGSKKIFVIKSEESVSSFSKRLGEENLIRNAFMFNLYLKLSGLDRKIQAGSFSLPKNLAAEELAKELTEGRLDKWITFVEGLRKEQVAEILSQNFDIDKQNFLESVKEGYLFPDTYLIPIKASEKQIISIFDKTFSEKVTPDIILEAEKKGLNKDQMINLASIVERETRNQQERPIVAGILIKRWKEGMLLAADATVQYALGYSSEEKNWWRKNITAQDLEFSSPYNTRLNVGLPPGPICSPSLASIKAVVEATESPYYFYLHNKNGNIYYSKTYEEHLQKVNQYLGD</sequence>
<dbReference type="EMBL" id="MHCP01000015">
    <property type="protein sequence ID" value="OGY24166.1"/>
    <property type="molecule type" value="Genomic_DNA"/>
</dbReference>
<name>A0A1G1W909_9BACT</name>
<evidence type="ECO:0000313" key="9">
    <source>
        <dbReference type="Proteomes" id="UP000176631"/>
    </source>
</evidence>
<dbReference type="EC" id="4.2.2.29" evidence="7"/>
<dbReference type="Pfam" id="PF02618">
    <property type="entry name" value="YceG"/>
    <property type="match status" value="1"/>
</dbReference>
<dbReference type="GO" id="GO:0005886">
    <property type="term" value="C:plasma membrane"/>
    <property type="evidence" value="ECO:0007669"/>
    <property type="project" value="UniProtKB-SubCell"/>
</dbReference>
<dbReference type="AlphaFoldDB" id="A0A1G1W909"/>
<feature type="transmembrane region" description="Helical" evidence="7">
    <location>
        <begin position="17"/>
        <end position="38"/>
    </location>
</feature>
<keyword evidence="3 7" id="KW-1133">Transmembrane helix</keyword>
<dbReference type="Gene3D" id="3.30.1490.480">
    <property type="entry name" value="Endolytic murein transglycosylase"/>
    <property type="match status" value="1"/>
</dbReference>
<comment type="caution">
    <text evidence="8">The sequence shown here is derived from an EMBL/GenBank/DDBJ whole genome shotgun (WGS) entry which is preliminary data.</text>
</comment>
<feature type="site" description="Important for catalytic activity" evidence="7">
    <location>
        <position position="212"/>
    </location>
</feature>
<dbReference type="PANTHER" id="PTHR30518">
    <property type="entry name" value="ENDOLYTIC MUREIN TRANSGLYCOSYLASE"/>
    <property type="match status" value="1"/>
</dbReference>
<proteinExistence type="inferred from homology"/>
<dbReference type="STRING" id="1802593.A2172_01315"/>
<keyword evidence="1 7" id="KW-1003">Cell membrane</keyword>
<dbReference type="Proteomes" id="UP000176631">
    <property type="component" value="Unassembled WGS sequence"/>
</dbReference>
<dbReference type="HAMAP" id="MF_02065">
    <property type="entry name" value="MltG"/>
    <property type="match status" value="1"/>
</dbReference>
<evidence type="ECO:0000256" key="3">
    <source>
        <dbReference type="ARBA" id="ARBA00022989"/>
    </source>
</evidence>
<evidence type="ECO:0000313" key="8">
    <source>
        <dbReference type="EMBL" id="OGY24166.1"/>
    </source>
</evidence>
<dbReference type="GO" id="GO:0008932">
    <property type="term" value="F:lytic endotransglycosylase activity"/>
    <property type="evidence" value="ECO:0007669"/>
    <property type="project" value="UniProtKB-UniRule"/>
</dbReference>
<evidence type="ECO:0000256" key="5">
    <source>
        <dbReference type="ARBA" id="ARBA00023239"/>
    </source>
</evidence>
<evidence type="ECO:0000256" key="7">
    <source>
        <dbReference type="HAMAP-Rule" id="MF_02065"/>
    </source>
</evidence>
<keyword evidence="5 7" id="KW-0456">Lyase</keyword>
<accession>A0A1G1W909</accession>
<dbReference type="InterPro" id="IPR003770">
    <property type="entry name" value="MLTG-like"/>
</dbReference>
<gene>
    <name evidence="7" type="primary">mltG</name>
    <name evidence="8" type="ORF">A2172_01315</name>
</gene>
<comment type="subcellular location">
    <subcellularLocation>
        <location evidence="7">Cell membrane</location>
        <topology evidence="7">Single-pass membrane protein</topology>
    </subcellularLocation>
</comment>
<dbReference type="CDD" id="cd08010">
    <property type="entry name" value="MltG_like"/>
    <property type="match status" value="1"/>
</dbReference>
<protein>
    <recommendedName>
        <fullName evidence="7">Endolytic murein transglycosylase</fullName>
        <ecNumber evidence="7">4.2.2.29</ecNumber>
    </recommendedName>
    <alternativeName>
        <fullName evidence="7">Peptidoglycan lytic transglycosylase</fullName>
    </alternativeName>
    <alternativeName>
        <fullName evidence="7">Peptidoglycan polymerization terminase</fullName>
    </alternativeName>
</protein>
<evidence type="ECO:0000256" key="2">
    <source>
        <dbReference type="ARBA" id="ARBA00022692"/>
    </source>
</evidence>
<comment type="function">
    <text evidence="7">Functions as a peptidoglycan terminase that cleaves nascent peptidoglycan strands endolytically to terminate their elongation.</text>
</comment>